<dbReference type="Pfam" id="PF00535">
    <property type="entry name" value="Glycos_transf_2"/>
    <property type="match status" value="1"/>
</dbReference>
<dbReference type="eggNOG" id="COG1215">
    <property type="taxonomic scope" value="Bacteria"/>
</dbReference>
<sequence>MIMTQKGSANVQSQFPELLQNSRMSDARQEYQMMDLMQVKVSIVIPVYNEVHTIAEVVSNVLDTPFNKEIIIVDDGSTDGTVDVLKQIARVRQEVIVIYGERNCGKGAAIRKGFKFSTGDIVIIQDADLEYDPREYPLLVKPILESKADVVYGSRFRGETQRVLFFWHYVGNKFLTTLSNMFTNLNLSDMETGYKVFRREVVKCLDLKSNRFGIEPELTAKVARKGFRIYEVPISYYGRTYAEGKKIGWKDGALAIYTILRYGFWD</sequence>
<dbReference type="Gene3D" id="3.90.550.10">
    <property type="entry name" value="Spore Coat Polysaccharide Biosynthesis Protein SpsA, Chain A"/>
    <property type="match status" value="1"/>
</dbReference>
<dbReference type="OrthoDB" id="9810303at2"/>
<keyword evidence="3" id="KW-1185">Reference proteome</keyword>
<dbReference type="AlphaFoldDB" id="I3IR60"/>
<keyword evidence="2" id="KW-0808">Transferase</keyword>
<dbReference type="CDD" id="cd04179">
    <property type="entry name" value="DPM_DPG-synthase_like"/>
    <property type="match status" value="1"/>
</dbReference>
<dbReference type="EMBL" id="BAFH01000004">
    <property type="protein sequence ID" value="GAB64205.1"/>
    <property type="molecule type" value="Genomic_DNA"/>
</dbReference>
<dbReference type="InterPro" id="IPR001173">
    <property type="entry name" value="Glyco_trans_2-like"/>
</dbReference>
<evidence type="ECO:0000313" key="3">
    <source>
        <dbReference type="Proteomes" id="UP000002985"/>
    </source>
</evidence>
<dbReference type="SUPFAM" id="SSF53448">
    <property type="entry name" value="Nucleotide-diphospho-sugar transferases"/>
    <property type="match status" value="1"/>
</dbReference>
<accession>I3IR60</accession>
<dbReference type="PANTHER" id="PTHR48090">
    <property type="entry name" value="UNDECAPRENYL-PHOSPHATE 4-DEOXY-4-FORMAMIDO-L-ARABINOSE TRANSFERASE-RELATED"/>
    <property type="match status" value="1"/>
</dbReference>
<name>I3IR60_9BACT</name>
<protein>
    <submittedName>
        <fullName evidence="2">Glycosyltransferase</fullName>
    </submittedName>
</protein>
<dbReference type="GO" id="GO:0016740">
    <property type="term" value="F:transferase activity"/>
    <property type="evidence" value="ECO:0007669"/>
    <property type="project" value="UniProtKB-KW"/>
</dbReference>
<dbReference type="Proteomes" id="UP000002985">
    <property type="component" value="Unassembled WGS sequence"/>
</dbReference>
<proteinExistence type="predicted"/>
<dbReference type="InterPro" id="IPR050256">
    <property type="entry name" value="Glycosyltransferase_2"/>
</dbReference>
<gene>
    <name evidence="2" type="ORF">KSU1_D0896</name>
</gene>
<organism evidence="2 3">
    <name type="scientific">Candidatus Jettenia caeni</name>
    <dbReference type="NCBI Taxonomy" id="247490"/>
    <lineage>
        <taxon>Bacteria</taxon>
        <taxon>Pseudomonadati</taxon>
        <taxon>Planctomycetota</taxon>
        <taxon>Candidatus Brocadiia</taxon>
        <taxon>Candidatus Brocadiales</taxon>
        <taxon>Candidatus Brocadiaceae</taxon>
        <taxon>Candidatus Jettenia</taxon>
    </lineage>
</organism>
<dbReference type="InterPro" id="IPR029044">
    <property type="entry name" value="Nucleotide-diphossugar_trans"/>
</dbReference>
<evidence type="ECO:0000313" key="2">
    <source>
        <dbReference type="EMBL" id="GAB64205.1"/>
    </source>
</evidence>
<dbReference type="STRING" id="247490.KSU1_D0896"/>
<reference evidence="2 3" key="1">
    <citation type="journal article" date="2012" name="FEBS Lett.">
        <title>Anammox organism KSU-1 expresses a NirK-type copper-containing nitrite reductase instead of a NirS-type with cytochrome cd1.</title>
        <authorList>
            <person name="Hira D."/>
            <person name="Toh H."/>
            <person name="Migita C.T."/>
            <person name="Okubo H."/>
            <person name="Nishiyama T."/>
            <person name="Hattori M."/>
            <person name="Furukawa K."/>
            <person name="Fujii T."/>
        </authorList>
    </citation>
    <scope>NUCLEOTIDE SEQUENCE [LARGE SCALE GENOMIC DNA]</scope>
</reference>
<dbReference type="PANTHER" id="PTHR48090:SF7">
    <property type="entry name" value="RFBJ PROTEIN"/>
    <property type="match status" value="1"/>
</dbReference>
<feature type="domain" description="Glycosyltransferase 2-like" evidence="1">
    <location>
        <begin position="42"/>
        <end position="205"/>
    </location>
</feature>
<evidence type="ECO:0000259" key="1">
    <source>
        <dbReference type="Pfam" id="PF00535"/>
    </source>
</evidence>
<comment type="caution">
    <text evidence="2">The sequence shown here is derived from an EMBL/GenBank/DDBJ whole genome shotgun (WGS) entry which is preliminary data.</text>
</comment>